<protein>
    <recommendedName>
        <fullName evidence="3">SnoaL-like domain-containing protein</fullName>
    </recommendedName>
</protein>
<gene>
    <name evidence="2" type="ORF">APAL1065_LOCUS25187</name>
</gene>
<dbReference type="PANTHER" id="PTHR33698:SF3">
    <property type="entry name" value="OS09G0266000 PROTEIN"/>
    <property type="match status" value="1"/>
</dbReference>
<name>A0A7S2YRK7_9STRA</name>
<organism evidence="2">
    <name type="scientific">Entomoneis paludosa</name>
    <dbReference type="NCBI Taxonomy" id="265537"/>
    <lineage>
        <taxon>Eukaryota</taxon>
        <taxon>Sar</taxon>
        <taxon>Stramenopiles</taxon>
        <taxon>Ochrophyta</taxon>
        <taxon>Bacillariophyta</taxon>
        <taxon>Bacillariophyceae</taxon>
        <taxon>Bacillariophycidae</taxon>
        <taxon>Entomoneidaceae</taxon>
        <taxon>Entomoneis</taxon>
    </lineage>
</organism>
<dbReference type="PANTHER" id="PTHR33698">
    <property type="entry name" value="NUCLEAR TRANSPORT FACTOR 2 (NTF2)-LIKE PROTEIN"/>
    <property type="match status" value="1"/>
</dbReference>
<dbReference type="InterPro" id="IPR032710">
    <property type="entry name" value="NTF2-like_dom_sf"/>
</dbReference>
<dbReference type="SUPFAM" id="SSF54427">
    <property type="entry name" value="NTF2-like"/>
    <property type="match status" value="2"/>
</dbReference>
<evidence type="ECO:0000313" key="2">
    <source>
        <dbReference type="EMBL" id="CAD9991037.1"/>
    </source>
</evidence>
<feature type="signal peptide" evidence="1">
    <location>
        <begin position="1"/>
        <end position="16"/>
    </location>
</feature>
<dbReference type="Gene3D" id="3.10.450.50">
    <property type="match status" value="2"/>
</dbReference>
<accession>A0A7S2YRK7</accession>
<evidence type="ECO:0000256" key="1">
    <source>
        <dbReference type="SAM" id="SignalP"/>
    </source>
</evidence>
<dbReference type="EMBL" id="HBHT01037495">
    <property type="protein sequence ID" value="CAD9991037.1"/>
    <property type="molecule type" value="Transcribed_RNA"/>
</dbReference>
<feature type="chain" id="PRO_5031476371" description="SnoaL-like domain-containing protein" evidence="1">
    <location>
        <begin position="17"/>
        <end position="354"/>
    </location>
</feature>
<dbReference type="AlphaFoldDB" id="A0A7S2YRK7"/>
<keyword evidence="1" id="KW-0732">Signal</keyword>
<proteinExistence type="predicted"/>
<reference evidence="2" key="1">
    <citation type="submission" date="2021-01" db="EMBL/GenBank/DDBJ databases">
        <authorList>
            <person name="Corre E."/>
            <person name="Pelletier E."/>
            <person name="Niang G."/>
            <person name="Scheremetjew M."/>
            <person name="Finn R."/>
            <person name="Kale V."/>
            <person name="Holt S."/>
            <person name="Cochrane G."/>
            <person name="Meng A."/>
            <person name="Brown T."/>
            <person name="Cohen L."/>
        </authorList>
    </citation>
    <scope>NUCLEOTIDE SEQUENCE</scope>
    <source>
        <strain evidence="2">CCMP125</strain>
    </source>
</reference>
<evidence type="ECO:0008006" key="3">
    <source>
        <dbReference type="Google" id="ProtNLM"/>
    </source>
</evidence>
<sequence length="354" mass="39880">MRKLLFVCICFAAVEGFVGPLSTGKWRDSLGEIDHVGATAVFAEPARAPQPSNTKVKRARELIRCLIEEDKCYTTESGAKQFADVCASNVVIADCFFPQPFNGKSEALTYMLERVAQRKEKSNVRIDKISDGDKACGFAWTWTCGDEEGLRGTTFVELNDSGEIQYLQEIPEPIYKPGDLTKQLLEAITQGFEPKPPVPYEKRRPTRACEVAEYLFVDLNKAEPVEATNELMTFFDDNVIYRDFNFEEVLRGPTEVRQFVDDFNFPGIEFRPIRFDDGDVSTCFTWEIAIADAPDTIKGISFYELDPETRKIIYVRDVPESAIKPPILGTWARNLRPGLGVFQPVPIGSRPNGM</sequence>